<feature type="compositionally biased region" description="Low complexity" evidence="1">
    <location>
        <begin position="1"/>
        <end position="11"/>
    </location>
</feature>
<dbReference type="AlphaFoldDB" id="A0A8H6Z7N8"/>
<reference evidence="2" key="1">
    <citation type="submission" date="2020-05" db="EMBL/GenBank/DDBJ databases">
        <title>Mycena genomes resolve the evolution of fungal bioluminescence.</title>
        <authorList>
            <person name="Tsai I.J."/>
        </authorList>
    </citation>
    <scope>NUCLEOTIDE SEQUENCE</scope>
    <source>
        <strain evidence="2">CCC161011</strain>
    </source>
</reference>
<dbReference type="GO" id="GO:0016538">
    <property type="term" value="F:cyclin-dependent protein serine/threonine kinase regulator activity"/>
    <property type="evidence" value="ECO:0007669"/>
    <property type="project" value="TreeGrafter"/>
</dbReference>
<comment type="caution">
    <text evidence="2">The sequence shown here is derived from an EMBL/GenBank/DDBJ whole genome shotgun (WGS) entry which is preliminary data.</text>
</comment>
<feature type="compositionally biased region" description="Basic and acidic residues" evidence="1">
    <location>
        <begin position="287"/>
        <end position="312"/>
    </location>
</feature>
<evidence type="ECO:0008006" key="4">
    <source>
        <dbReference type="Google" id="ProtNLM"/>
    </source>
</evidence>
<dbReference type="PANTHER" id="PTHR15615:SF27">
    <property type="entry name" value="PHO85 CYCLIN CLG1"/>
    <property type="match status" value="1"/>
</dbReference>
<dbReference type="Gene3D" id="1.10.472.10">
    <property type="entry name" value="Cyclin-like"/>
    <property type="match status" value="1"/>
</dbReference>
<dbReference type="EMBL" id="JACAZI010000001">
    <property type="protein sequence ID" value="KAF7372377.1"/>
    <property type="molecule type" value="Genomic_DNA"/>
</dbReference>
<accession>A0A8H6Z7N8</accession>
<dbReference type="Proteomes" id="UP000620124">
    <property type="component" value="Unassembled WGS sequence"/>
</dbReference>
<gene>
    <name evidence="2" type="ORF">MVEN_00098000</name>
</gene>
<dbReference type="InterPro" id="IPR013922">
    <property type="entry name" value="Cyclin_PHO80-like"/>
</dbReference>
<organism evidence="2 3">
    <name type="scientific">Mycena venus</name>
    <dbReference type="NCBI Taxonomy" id="2733690"/>
    <lineage>
        <taxon>Eukaryota</taxon>
        <taxon>Fungi</taxon>
        <taxon>Dikarya</taxon>
        <taxon>Basidiomycota</taxon>
        <taxon>Agaricomycotina</taxon>
        <taxon>Agaricomycetes</taxon>
        <taxon>Agaricomycetidae</taxon>
        <taxon>Agaricales</taxon>
        <taxon>Marasmiineae</taxon>
        <taxon>Mycenaceae</taxon>
        <taxon>Mycena</taxon>
    </lineage>
</organism>
<dbReference type="GO" id="GO:0005634">
    <property type="term" value="C:nucleus"/>
    <property type="evidence" value="ECO:0007669"/>
    <property type="project" value="TreeGrafter"/>
</dbReference>
<feature type="region of interest" description="Disordered" evidence="1">
    <location>
        <begin position="274"/>
        <end position="312"/>
    </location>
</feature>
<dbReference type="GO" id="GO:0019901">
    <property type="term" value="F:protein kinase binding"/>
    <property type="evidence" value="ECO:0007669"/>
    <property type="project" value="InterPro"/>
</dbReference>
<evidence type="ECO:0000313" key="2">
    <source>
        <dbReference type="EMBL" id="KAF7372377.1"/>
    </source>
</evidence>
<evidence type="ECO:0000313" key="3">
    <source>
        <dbReference type="Proteomes" id="UP000620124"/>
    </source>
</evidence>
<proteinExistence type="predicted"/>
<protein>
    <recommendedName>
        <fullName evidence="4">Cyclin N-terminal domain-containing protein</fullName>
    </recommendedName>
</protein>
<dbReference type="PANTHER" id="PTHR15615">
    <property type="match status" value="1"/>
</dbReference>
<sequence>MLPQFQTQYYYPSPPPLTLHPTSTSNSCTAPPPAPPYSHSAPPPSVPTAPDQPTDDTPKEESLAWTRDWLHPSSSTSLALGHQRPESSALVAEKTCEMICYLWFASSVSSTASGTSTSDDPTKEHVDGQREGGNGGRKTPRPSSIHFTASSPFVGFTRKLLETTQSFALHYIHHLRVRNAGIPPQPGSEFRVCVAGLMMANKFLDDNTYTNATWAAVSLIPLAQINTMERESLMGCGYNLNVSKGVYEDWGQLLRGLVRVGVRAKASAGVVRHRGGRLYPHPSSHISSDHNSSKWYEREREQREEARAEAGA</sequence>
<dbReference type="OrthoDB" id="244495at2759"/>
<feature type="compositionally biased region" description="Basic and acidic residues" evidence="1">
    <location>
        <begin position="120"/>
        <end position="130"/>
    </location>
</feature>
<feature type="compositionally biased region" description="Pro residues" evidence="1">
    <location>
        <begin position="30"/>
        <end position="47"/>
    </location>
</feature>
<name>A0A8H6Z7N8_9AGAR</name>
<feature type="compositionally biased region" description="Low complexity" evidence="1">
    <location>
        <begin position="19"/>
        <end position="29"/>
    </location>
</feature>
<feature type="region of interest" description="Disordered" evidence="1">
    <location>
        <begin position="1"/>
        <end position="61"/>
    </location>
</feature>
<evidence type="ECO:0000256" key="1">
    <source>
        <dbReference type="SAM" id="MobiDB-lite"/>
    </source>
</evidence>
<dbReference type="CDD" id="cd20557">
    <property type="entry name" value="CYCLIN_ScPCL1-like"/>
    <property type="match status" value="1"/>
</dbReference>
<feature type="region of interest" description="Disordered" evidence="1">
    <location>
        <begin position="111"/>
        <end position="146"/>
    </location>
</feature>
<keyword evidence="3" id="KW-1185">Reference proteome</keyword>
<dbReference type="GO" id="GO:0000307">
    <property type="term" value="C:cyclin-dependent protein kinase holoenzyme complex"/>
    <property type="evidence" value="ECO:0007669"/>
    <property type="project" value="TreeGrafter"/>
</dbReference>
<dbReference type="Pfam" id="PF08613">
    <property type="entry name" value="Cyclin"/>
    <property type="match status" value="1"/>
</dbReference>